<dbReference type="Gene3D" id="3.40.50.720">
    <property type="entry name" value="NAD(P)-binding Rossmann-like Domain"/>
    <property type="match status" value="1"/>
</dbReference>
<dbReference type="InterPro" id="IPR046346">
    <property type="entry name" value="Aminoacid_DH-like_N_sf"/>
</dbReference>
<evidence type="ECO:0000256" key="5">
    <source>
        <dbReference type="ARBA" id="ARBA00022857"/>
    </source>
</evidence>
<comment type="pathway">
    <text evidence="1">One-carbon metabolism; tetrahydrofolate interconversion.</text>
</comment>
<dbReference type="InterPro" id="IPR020867">
    <property type="entry name" value="THF_DH/CycHdrlase_CS"/>
</dbReference>
<dbReference type="InterPro" id="IPR000672">
    <property type="entry name" value="THF_DH/CycHdrlase"/>
</dbReference>
<evidence type="ECO:0000259" key="9">
    <source>
        <dbReference type="Pfam" id="PF02882"/>
    </source>
</evidence>
<keyword evidence="7" id="KW-0511">Multifunctional enzyme</keyword>
<dbReference type="InterPro" id="IPR036291">
    <property type="entry name" value="NAD(P)-bd_dom_sf"/>
</dbReference>
<evidence type="ECO:0000256" key="3">
    <source>
        <dbReference type="ARBA" id="ARBA00022563"/>
    </source>
</evidence>
<dbReference type="Pfam" id="PF02882">
    <property type="entry name" value="THF_DHG_CYH_C"/>
    <property type="match status" value="2"/>
</dbReference>
<keyword evidence="6" id="KW-0560">Oxidoreductase</keyword>
<dbReference type="GO" id="GO:0004477">
    <property type="term" value="F:methenyltetrahydrofolate cyclohydrolase activity"/>
    <property type="evidence" value="ECO:0007669"/>
    <property type="project" value="TreeGrafter"/>
</dbReference>
<dbReference type="Pfam" id="PF00763">
    <property type="entry name" value="THF_DHG_CYH"/>
    <property type="match status" value="1"/>
</dbReference>
<evidence type="ECO:0000259" key="8">
    <source>
        <dbReference type="Pfam" id="PF00763"/>
    </source>
</evidence>
<comment type="caution">
    <text evidence="10">The sequence shown here is derived from an EMBL/GenBank/DDBJ whole genome shotgun (WGS) entry which is preliminary data.</text>
</comment>
<dbReference type="InterPro" id="IPR020631">
    <property type="entry name" value="THF_DH/CycHdrlase_NAD-bd_dom"/>
</dbReference>
<dbReference type="PRINTS" id="PR00085">
    <property type="entry name" value="THFDHDRGNASE"/>
</dbReference>
<keyword evidence="5" id="KW-0521">NADP</keyword>
<name>A0A0F9XL66_9ZZZZ</name>
<dbReference type="PANTHER" id="PTHR48099">
    <property type="entry name" value="C-1-TETRAHYDROFOLATE SYNTHASE, CYTOPLASMIC-RELATED"/>
    <property type="match status" value="1"/>
</dbReference>
<proteinExistence type="inferred from homology"/>
<evidence type="ECO:0000256" key="4">
    <source>
        <dbReference type="ARBA" id="ARBA00022801"/>
    </source>
</evidence>
<feature type="domain" description="Tetrahydrofolate dehydrogenase/cyclohydrolase NAD(P)-binding" evidence="9">
    <location>
        <begin position="139"/>
        <end position="216"/>
    </location>
</feature>
<dbReference type="AlphaFoldDB" id="A0A0F9XL66"/>
<dbReference type="GO" id="GO:0005829">
    <property type="term" value="C:cytosol"/>
    <property type="evidence" value="ECO:0007669"/>
    <property type="project" value="TreeGrafter"/>
</dbReference>
<dbReference type="PANTHER" id="PTHR48099:SF5">
    <property type="entry name" value="C-1-TETRAHYDROFOLATE SYNTHASE, CYTOPLASMIC"/>
    <property type="match status" value="1"/>
</dbReference>
<feature type="domain" description="Tetrahydrofolate dehydrogenase/cyclohydrolase catalytic" evidence="8">
    <location>
        <begin position="6"/>
        <end position="120"/>
    </location>
</feature>
<gene>
    <name evidence="10" type="ORF">LCGC14_0203810</name>
</gene>
<evidence type="ECO:0000256" key="2">
    <source>
        <dbReference type="ARBA" id="ARBA00011738"/>
    </source>
</evidence>
<evidence type="ECO:0000256" key="7">
    <source>
        <dbReference type="ARBA" id="ARBA00023268"/>
    </source>
</evidence>
<keyword evidence="4" id="KW-0378">Hydrolase</keyword>
<accession>A0A0F9XL66</accession>
<dbReference type="CDD" id="cd01080">
    <property type="entry name" value="NAD_bind_m-THF_DH_Cyclohyd"/>
    <property type="match status" value="1"/>
</dbReference>
<dbReference type="GO" id="GO:0035999">
    <property type="term" value="P:tetrahydrofolate interconversion"/>
    <property type="evidence" value="ECO:0007669"/>
    <property type="project" value="TreeGrafter"/>
</dbReference>
<dbReference type="SUPFAM" id="SSF53223">
    <property type="entry name" value="Aminoacid dehydrogenase-like, N-terminal domain"/>
    <property type="match status" value="1"/>
</dbReference>
<dbReference type="PROSITE" id="PS00766">
    <property type="entry name" value="THF_DHG_CYH_1"/>
    <property type="match status" value="1"/>
</dbReference>
<dbReference type="HAMAP" id="MF_01576">
    <property type="entry name" value="THF_DHG_CYH"/>
    <property type="match status" value="1"/>
</dbReference>
<dbReference type="EMBL" id="LAZR01000091">
    <property type="protein sequence ID" value="KKN92853.1"/>
    <property type="molecule type" value="Genomic_DNA"/>
</dbReference>
<evidence type="ECO:0000256" key="1">
    <source>
        <dbReference type="ARBA" id="ARBA00004777"/>
    </source>
</evidence>
<dbReference type="FunFam" id="3.40.50.10860:FF:000005">
    <property type="entry name" value="C-1-tetrahydrofolate synthase, cytoplasmic, putative"/>
    <property type="match status" value="1"/>
</dbReference>
<feature type="domain" description="Tetrahydrofolate dehydrogenase/cyclohydrolase NAD(P)-binding" evidence="9">
    <location>
        <begin position="240"/>
        <end position="323"/>
    </location>
</feature>
<dbReference type="Gene3D" id="3.40.50.10860">
    <property type="entry name" value="Leucine Dehydrogenase, chain A, domain 1"/>
    <property type="match status" value="1"/>
</dbReference>
<comment type="subunit">
    <text evidence="2">Homodimer.</text>
</comment>
<dbReference type="GO" id="GO:0004488">
    <property type="term" value="F:methylenetetrahydrofolate dehydrogenase (NADP+) activity"/>
    <property type="evidence" value="ECO:0007669"/>
    <property type="project" value="InterPro"/>
</dbReference>
<protein>
    <submittedName>
        <fullName evidence="10">Uncharacterized protein</fullName>
    </submittedName>
</protein>
<dbReference type="InterPro" id="IPR020630">
    <property type="entry name" value="THF_DH/CycHdrlase_cat_dom"/>
</dbReference>
<evidence type="ECO:0000313" key="10">
    <source>
        <dbReference type="EMBL" id="KKN92853.1"/>
    </source>
</evidence>
<dbReference type="SUPFAM" id="SSF51735">
    <property type="entry name" value="NAD(P)-binding Rossmann-fold domains"/>
    <property type="match status" value="1"/>
</dbReference>
<keyword evidence="3" id="KW-0554">One-carbon metabolism</keyword>
<organism evidence="10">
    <name type="scientific">marine sediment metagenome</name>
    <dbReference type="NCBI Taxonomy" id="412755"/>
    <lineage>
        <taxon>unclassified sequences</taxon>
        <taxon>metagenomes</taxon>
        <taxon>ecological metagenomes</taxon>
    </lineage>
</organism>
<evidence type="ECO:0000256" key="6">
    <source>
        <dbReference type="ARBA" id="ARBA00023002"/>
    </source>
</evidence>
<sequence>MAAKIIDGEAVAKTLTDQIIADATELTAAGRPPHLVAVQVGENPASKIYTNMQRKNCEAAGLEYELLELDEGISQNDLLAKIDELNNDPKVTGLILQMPLPSQIDARQVQVAISPAKDVEGMHPENMGQLFYGGGIVSACTAAAAVELLKQTESNLAGKEAVVVGHSEIVGKPIAAMLLQSLTESPTVTVCHIATKDLASHTKNADILFVAAGVSQAKWRGYNRKKKAGEDVSLPDLTPLITGEMVKEGAIVIDVAINRIPKGFDSGGAPLKNDKGKNAMKTVGDVDFEAAKEKAAAITPVPGGVGPVTVAMLLKNTIACAKAMA</sequence>
<reference evidence="10" key="1">
    <citation type="journal article" date="2015" name="Nature">
        <title>Complex archaea that bridge the gap between prokaryotes and eukaryotes.</title>
        <authorList>
            <person name="Spang A."/>
            <person name="Saw J.H."/>
            <person name="Jorgensen S.L."/>
            <person name="Zaremba-Niedzwiedzka K."/>
            <person name="Martijn J."/>
            <person name="Lind A.E."/>
            <person name="van Eijk R."/>
            <person name="Schleper C."/>
            <person name="Guy L."/>
            <person name="Ettema T.J."/>
        </authorList>
    </citation>
    <scope>NUCLEOTIDE SEQUENCE</scope>
</reference>